<feature type="domain" description="Apple" evidence="6">
    <location>
        <begin position="295"/>
        <end position="378"/>
    </location>
</feature>
<dbReference type="OrthoDB" id="4062651at2759"/>
<evidence type="ECO:0000259" key="5">
    <source>
        <dbReference type="PROSITE" id="PS50927"/>
    </source>
</evidence>
<dbReference type="PROSITE" id="PS50948">
    <property type="entry name" value="PAN"/>
    <property type="match status" value="1"/>
</dbReference>
<evidence type="ECO:0000313" key="7">
    <source>
        <dbReference type="EMBL" id="PWA62452.1"/>
    </source>
</evidence>
<gene>
    <name evidence="7" type="ORF">CTI12_AA363940</name>
</gene>
<feature type="domain" description="Bulb-type lectin" evidence="5">
    <location>
        <begin position="23"/>
        <end position="145"/>
    </location>
</feature>
<proteinExistence type="predicted"/>
<dbReference type="SMART" id="SM00108">
    <property type="entry name" value="B_lectin"/>
    <property type="match status" value="1"/>
</dbReference>
<dbReference type="PROSITE" id="PS50927">
    <property type="entry name" value="BULB_LECTIN"/>
    <property type="match status" value="1"/>
</dbReference>
<keyword evidence="1 4" id="KW-0732">Signal</keyword>
<keyword evidence="8" id="KW-1185">Reference proteome</keyword>
<dbReference type="AlphaFoldDB" id="A0A2U1MMK0"/>
<evidence type="ECO:0000256" key="1">
    <source>
        <dbReference type="ARBA" id="ARBA00022729"/>
    </source>
</evidence>
<comment type="caution">
    <text evidence="7">The sequence shown here is derived from an EMBL/GenBank/DDBJ whole genome shotgun (WGS) entry which is preliminary data.</text>
</comment>
<dbReference type="PANTHER" id="PTHR32444:SF118">
    <property type="entry name" value="OS09G0551150 PROTEIN"/>
    <property type="match status" value="1"/>
</dbReference>
<keyword evidence="2" id="KW-0325">Glycoprotein</keyword>
<reference evidence="7 8" key="1">
    <citation type="journal article" date="2018" name="Mol. Plant">
        <title>The genome of Artemisia annua provides insight into the evolution of Asteraceae family and artemisinin biosynthesis.</title>
        <authorList>
            <person name="Shen Q."/>
            <person name="Zhang L."/>
            <person name="Liao Z."/>
            <person name="Wang S."/>
            <person name="Yan T."/>
            <person name="Shi P."/>
            <person name="Liu M."/>
            <person name="Fu X."/>
            <person name="Pan Q."/>
            <person name="Wang Y."/>
            <person name="Lv Z."/>
            <person name="Lu X."/>
            <person name="Zhang F."/>
            <person name="Jiang W."/>
            <person name="Ma Y."/>
            <person name="Chen M."/>
            <person name="Hao X."/>
            <person name="Li L."/>
            <person name="Tang Y."/>
            <person name="Lv G."/>
            <person name="Zhou Y."/>
            <person name="Sun X."/>
            <person name="Brodelius P.E."/>
            <person name="Rose J.K.C."/>
            <person name="Tang K."/>
        </authorList>
    </citation>
    <scope>NUCLEOTIDE SEQUENCE [LARGE SCALE GENOMIC DNA]</scope>
    <source>
        <strain evidence="8">cv. Huhao1</strain>
        <tissue evidence="7">Leaf</tissue>
    </source>
</reference>
<keyword evidence="3" id="KW-1133">Transmembrane helix</keyword>
<evidence type="ECO:0000256" key="3">
    <source>
        <dbReference type="SAM" id="Phobius"/>
    </source>
</evidence>
<dbReference type="Proteomes" id="UP000245207">
    <property type="component" value="Unassembled WGS sequence"/>
</dbReference>
<sequence>MGLHILSFLFFLFLSNGASAKTFSTIKLGDRLNSTDQLVSASGSFSLKFYNYGDDRNILMIEYTYMRWCVWVANQNDAFIPTSGDHVLSINPNTGNLIITAGGKIVMNVTNVQAGPNANVTASLEDNGNLRLINEIDKMVLWQSFDHPANVLLPGMKLGYDLTTGQNWTLTAWLSDDIAGPGTFTLSWEPIDESSPRFVIRRRGQLYWTSGNLTKESFESRWNTSNAKPVYTYNNKQRFITYIMDQGFDYEVDVADIPMWGLLPEGRLGELTSNVWTPYCYGAGEGCVETRLPQCRRKDDKFTYQNGEFPPGMRTDIDSNSSLGIGDCSDMCWNKCSCVGFSSSNTDGTGCVFWSGDDSFIVDPTEKSSSIYVGSKILINSSANSPSTGMKTKHKLKFILIFIGTAIPVVLIFVGIWWCLMKRKHRQEAICFVKLLILIVEKEKRNQDALFLELTASESFRDVHELEHSVFFFVSST</sequence>
<evidence type="ECO:0000256" key="2">
    <source>
        <dbReference type="ARBA" id="ARBA00023180"/>
    </source>
</evidence>
<name>A0A2U1MMK0_ARTAN</name>
<dbReference type="SUPFAM" id="SSF51110">
    <property type="entry name" value="alpha-D-mannose-specific plant lectins"/>
    <property type="match status" value="1"/>
</dbReference>
<feature type="transmembrane region" description="Helical" evidence="3">
    <location>
        <begin position="398"/>
        <end position="420"/>
    </location>
</feature>
<feature type="chain" id="PRO_5015663358" evidence="4">
    <location>
        <begin position="21"/>
        <end position="477"/>
    </location>
</feature>
<evidence type="ECO:0000256" key="4">
    <source>
        <dbReference type="SAM" id="SignalP"/>
    </source>
</evidence>
<dbReference type="STRING" id="35608.A0A2U1MMK0"/>
<dbReference type="InterPro" id="IPR036426">
    <property type="entry name" value="Bulb-type_lectin_dom_sf"/>
</dbReference>
<protein>
    <submittedName>
        <fullName evidence="7">Apple-like protein</fullName>
    </submittedName>
</protein>
<dbReference type="PANTHER" id="PTHR32444">
    <property type="entry name" value="BULB-TYPE LECTIN DOMAIN-CONTAINING PROTEIN"/>
    <property type="match status" value="1"/>
</dbReference>
<keyword evidence="3" id="KW-0472">Membrane</keyword>
<accession>A0A2U1MMK0</accession>
<organism evidence="7 8">
    <name type="scientific">Artemisia annua</name>
    <name type="common">Sweet wormwood</name>
    <dbReference type="NCBI Taxonomy" id="35608"/>
    <lineage>
        <taxon>Eukaryota</taxon>
        <taxon>Viridiplantae</taxon>
        <taxon>Streptophyta</taxon>
        <taxon>Embryophyta</taxon>
        <taxon>Tracheophyta</taxon>
        <taxon>Spermatophyta</taxon>
        <taxon>Magnoliopsida</taxon>
        <taxon>eudicotyledons</taxon>
        <taxon>Gunneridae</taxon>
        <taxon>Pentapetalae</taxon>
        <taxon>asterids</taxon>
        <taxon>campanulids</taxon>
        <taxon>Asterales</taxon>
        <taxon>Asteraceae</taxon>
        <taxon>Asteroideae</taxon>
        <taxon>Anthemideae</taxon>
        <taxon>Artemisiinae</taxon>
        <taxon>Artemisia</taxon>
    </lineage>
</organism>
<dbReference type="EMBL" id="PKPP01004868">
    <property type="protein sequence ID" value="PWA62452.1"/>
    <property type="molecule type" value="Genomic_DNA"/>
</dbReference>
<dbReference type="InterPro" id="IPR001480">
    <property type="entry name" value="Bulb-type_lectin_dom"/>
</dbReference>
<keyword evidence="3" id="KW-0812">Transmembrane</keyword>
<dbReference type="InterPro" id="IPR003609">
    <property type="entry name" value="Pan_app"/>
</dbReference>
<evidence type="ECO:0000259" key="6">
    <source>
        <dbReference type="PROSITE" id="PS50948"/>
    </source>
</evidence>
<feature type="signal peptide" evidence="4">
    <location>
        <begin position="1"/>
        <end position="20"/>
    </location>
</feature>
<dbReference type="Pfam" id="PF08276">
    <property type="entry name" value="PAN_2"/>
    <property type="match status" value="1"/>
</dbReference>
<evidence type="ECO:0000313" key="8">
    <source>
        <dbReference type="Proteomes" id="UP000245207"/>
    </source>
</evidence>
<dbReference type="Pfam" id="PF01453">
    <property type="entry name" value="B_lectin"/>
    <property type="match status" value="1"/>
</dbReference>
<dbReference type="Gene3D" id="2.90.10.10">
    <property type="entry name" value="Bulb-type lectin domain"/>
    <property type="match status" value="1"/>
</dbReference>